<gene>
    <name evidence="4" type="ORF">PFY12_00800</name>
</gene>
<dbReference type="NCBIfam" id="TIGR04183">
    <property type="entry name" value="Por_Secre_tail"/>
    <property type="match status" value="1"/>
</dbReference>
<evidence type="ECO:0000259" key="3">
    <source>
        <dbReference type="Pfam" id="PF18962"/>
    </source>
</evidence>
<feature type="chain" id="PRO_5047155488" evidence="2">
    <location>
        <begin position="19"/>
        <end position="551"/>
    </location>
</feature>
<evidence type="ECO:0000256" key="2">
    <source>
        <dbReference type="SAM" id="SignalP"/>
    </source>
</evidence>
<evidence type="ECO:0000256" key="1">
    <source>
        <dbReference type="ARBA" id="ARBA00022729"/>
    </source>
</evidence>
<keyword evidence="1 2" id="KW-0732">Signal</keyword>
<protein>
    <submittedName>
        <fullName evidence="4">T9SS type A sorting domain-containing protein</fullName>
    </submittedName>
</protein>
<name>A0ABY7QPL9_9FLAO</name>
<reference evidence="4 5" key="1">
    <citation type="submission" date="2023-01" db="EMBL/GenBank/DDBJ databases">
        <title>Complete genome of Chryseobacterium camelliae VAN22-5A.</title>
        <authorList>
            <person name="Zong G."/>
            <person name="Cao G."/>
        </authorList>
    </citation>
    <scope>NUCLEOTIDE SEQUENCE [LARGE SCALE GENOMIC DNA]</scope>
    <source>
        <strain evidence="4 5">VAN22-5A</strain>
    </source>
</reference>
<evidence type="ECO:0000313" key="4">
    <source>
        <dbReference type="EMBL" id="WBV60671.1"/>
    </source>
</evidence>
<dbReference type="InterPro" id="IPR026444">
    <property type="entry name" value="Secre_tail"/>
</dbReference>
<accession>A0ABY7QPL9</accession>
<feature type="domain" description="Secretion system C-terminal sorting" evidence="3">
    <location>
        <begin position="483"/>
        <end position="549"/>
    </location>
</feature>
<evidence type="ECO:0000313" key="5">
    <source>
        <dbReference type="Proteomes" id="UP001210978"/>
    </source>
</evidence>
<keyword evidence="5" id="KW-1185">Reference proteome</keyword>
<sequence>MKKIAIFLTLLGTLGGKAQWTTNYAINTSASDLTASAVSSQTTSDGKTFLAYWVAQPAPTNFKMYVQLLDQSGNKLFGPNGMEVHVGGDPAFSMSTYTAIYNTAIDNDNNFYVAFMETGGTQRGYVQKISTAGVELWGLDGLNLGNTAYVPKVFPGKTSGEVYISSYKNGAAVLGKYGSSKNLLWPSTQTIPAPATYTQTSLGEGAVLSDGSFMALFHARTVAYTTNSTFFAQRYNSTTGAPMFATPTKLSDRTTVYNTNYTTVLDNDNLYLGYSAANSSRTDSFLQKIAPDGSIPWGINGVDFATSNLYFEFNTSIAMNPGSNYIWALSRLTTSSQGSIGSFVQKYDKNTGARLLSDDALQIYPVTSTSKQPAGYLKMLGAKPVFATIGSDFNGANPTTISLTILDDTNPSTFILPGGSVGIGTSAYAKGNITLNKGIGNQFIVTWGENRLGATNPYAQNYDFSSFLSTRDTIKDDVNEFSIYPNPVKSVLNIQSKEEISSVKIYNTAGQLVTTAKESRQLNVSSLEKGMYFLQIVDKKGNEATKKVIKN</sequence>
<dbReference type="Pfam" id="PF18962">
    <property type="entry name" value="Por_Secre_tail"/>
    <property type="match status" value="1"/>
</dbReference>
<feature type="signal peptide" evidence="2">
    <location>
        <begin position="1"/>
        <end position="18"/>
    </location>
</feature>
<organism evidence="4 5">
    <name type="scientific">Chryseobacterium camelliae</name>
    <dbReference type="NCBI Taxonomy" id="1265445"/>
    <lineage>
        <taxon>Bacteria</taxon>
        <taxon>Pseudomonadati</taxon>
        <taxon>Bacteroidota</taxon>
        <taxon>Flavobacteriia</taxon>
        <taxon>Flavobacteriales</taxon>
        <taxon>Weeksellaceae</taxon>
        <taxon>Chryseobacterium group</taxon>
        <taxon>Chryseobacterium</taxon>
    </lineage>
</organism>
<proteinExistence type="predicted"/>
<dbReference type="EMBL" id="CP115859">
    <property type="protein sequence ID" value="WBV60671.1"/>
    <property type="molecule type" value="Genomic_DNA"/>
</dbReference>
<dbReference type="RefSeq" id="WP_271148991.1">
    <property type="nucleotide sequence ID" value="NZ_CP115859.1"/>
</dbReference>
<dbReference type="Proteomes" id="UP001210978">
    <property type="component" value="Chromosome"/>
</dbReference>